<name>A0ABP1S9B5_9HEXA</name>
<feature type="transmembrane region" description="Helical" evidence="1">
    <location>
        <begin position="117"/>
        <end position="140"/>
    </location>
</feature>
<feature type="transmembrane region" description="Helical" evidence="1">
    <location>
        <begin position="425"/>
        <end position="446"/>
    </location>
</feature>
<comment type="caution">
    <text evidence="2">The sequence shown here is derived from an EMBL/GenBank/DDBJ whole genome shotgun (WGS) entry which is preliminary data.</text>
</comment>
<protein>
    <submittedName>
        <fullName evidence="2">Uncharacterized protein</fullName>
    </submittedName>
</protein>
<feature type="transmembrane region" description="Helical" evidence="1">
    <location>
        <begin position="170"/>
        <end position="189"/>
    </location>
</feature>
<gene>
    <name evidence="2" type="ORF">ODALV1_LOCUS31054</name>
</gene>
<keyword evidence="1" id="KW-0472">Membrane</keyword>
<dbReference type="Proteomes" id="UP001642540">
    <property type="component" value="Unassembled WGS sequence"/>
</dbReference>
<evidence type="ECO:0000256" key="1">
    <source>
        <dbReference type="SAM" id="Phobius"/>
    </source>
</evidence>
<sequence length="509" mass="58761">MDIFAKGYRLPPGYHVLNRRRIDIDENLNLATIEMAWDMAQMLAERKRDSVEYTRDACTQLNSLHYASFVINRWMISCMYSILLSSRNFSIADFPLTQYESMKKPGTDEIQFNLQALLYPFSGLVWFLIIITVIVVAALFSATGRDNSIQITLFILLEQTLSIEVPAKKINIGTPFILIILWLFVVSLFRNFYTSTMYSFITSEPIPTIPTSFKELVDDYQYPLVGRSEAMRHLVEQTRTFVSAHNISNGSSYHQLLIGRNLANGKEIPVCNLYTEGNFTKSKCGYLGLEKFAYVYSYPIDFSINIRDEFIVAAFASRRVFTNTDRLRFVYLGGYHAGYDLRVKTVNRVFGILKQSGILDRWTIMFTLMNMANQLKGIYSNLNSKRNWDFFSLVSTLVPDVRGLKETIDFGIGDLEKKEKTQVQLLAAIWILYGILCIIGFGVFIAELTNFMAIWTHTRVIMKFNYAENMINLKTNCIWDILWKSQWASVNFNAENFFAILFSLEVLHY</sequence>
<keyword evidence="3" id="KW-1185">Reference proteome</keyword>
<keyword evidence="1" id="KW-0812">Transmembrane</keyword>
<proteinExistence type="predicted"/>
<organism evidence="2 3">
    <name type="scientific">Orchesella dallaii</name>
    <dbReference type="NCBI Taxonomy" id="48710"/>
    <lineage>
        <taxon>Eukaryota</taxon>
        <taxon>Metazoa</taxon>
        <taxon>Ecdysozoa</taxon>
        <taxon>Arthropoda</taxon>
        <taxon>Hexapoda</taxon>
        <taxon>Collembola</taxon>
        <taxon>Entomobryomorpha</taxon>
        <taxon>Entomobryoidea</taxon>
        <taxon>Orchesellidae</taxon>
        <taxon>Orchesellinae</taxon>
        <taxon>Orchesella</taxon>
    </lineage>
</organism>
<dbReference type="EMBL" id="CAXLJM020000164">
    <property type="protein sequence ID" value="CAL8147159.1"/>
    <property type="molecule type" value="Genomic_DNA"/>
</dbReference>
<accession>A0ABP1S9B5</accession>
<keyword evidence="1" id="KW-1133">Transmembrane helix</keyword>
<evidence type="ECO:0000313" key="2">
    <source>
        <dbReference type="EMBL" id="CAL8147159.1"/>
    </source>
</evidence>
<reference evidence="2 3" key="1">
    <citation type="submission" date="2024-08" db="EMBL/GenBank/DDBJ databases">
        <authorList>
            <person name="Cucini C."/>
            <person name="Frati F."/>
        </authorList>
    </citation>
    <scope>NUCLEOTIDE SEQUENCE [LARGE SCALE GENOMIC DNA]</scope>
</reference>
<evidence type="ECO:0000313" key="3">
    <source>
        <dbReference type="Proteomes" id="UP001642540"/>
    </source>
</evidence>